<sequence length="453" mass="51012">MHQWWLFCVLAVCGVDHGWCARPDVGPFLGAHLSSAKRWQQFRDVKAWSTNHGITGPWSLGFIPEFGRTLVADKDIKEGEIILSIPLEAIFTPDRYTTPVPARVVDEIASLNSGEHLMISRIAELIRTGDEPFGPYLRASVATKDVQGIPSCWTSDESELLSRVNLALGAYVNYTRSSWTDDYHKLSRLMPQLLEGISLDDSLWLRSWLGSRMLSAPEQIRLLLGPDIPGTRIPLFVPIVDYMNHDILLGEGIEGYLSPTPGLRMIASRNYSKGDQVFLNYETGWRMSISKLFVAYGYLPNLMSESYIGADFQMLFQVSPSDLRFVDIGLNTTRLQALCRWLHASEEERKRAKKFRDLGLIDSVSFLNEVLAMREMWDQLQVVKRGLDSLHSWVEGFPKSNPRLQTIRSLYHTQKGVAEQAILATGDQFPYLLTVDGLPPAHFVTTPGLSIPG</sequence>
<dbReference type="AlphaFoldDB" id="A0A7S1JCR4"/>
<protein>
    <recommendedName>
        <fullName evidence="2">SET domain-containing protein</fullName>
    </recommendedName>
</protein>
<organism evidence="3">
    <name type="scientific">Eutreptiella gymnastica</name>
    <dbReference type="NCBI Taxonomy" id="73025"/>
    <lineage>
        <taxon>Eukaryota</taxon>
        <taxon>Discoba</taxon>
        <taxon>Euglenozoa</taxon>
        <taxon>Euglenida</taxon>
        <taxon>Spirocuta</taxon>
        <taxon>Euglenophyceae</taxon>
        <taxon>Eutreptiales</taxon>
        <taxon>Eutreptiaceae</taxon>
        <taxon>Eutreptiella</taxon>
    </lineage>
</organism>
<feature type="signal peptide" evidence="1">
    <location>
        <begin position="1"/>
        <end position="20"/>
    </location>
</feature>
<feature type="chain" id="PRO_5030992677" description="SET domain-containing protein" evidence="1">
    <location>
        <begin position="21"/>
        <end position="453"/>
    </location>
</feature>
<feature type="domain" description="SET" evidence="2">
    <location>
        <begin position="56"/>
        <end position="282"/>
    </location>
</feature>
<dbReference type="CDD" id="cd10527">
    <property type="entry name" value="SET_LSMT"/>
    <property type="match status" value="1"/>
</dbReference>
<dbReference type="EMBL" id="HBGA01134277">
    <property type="protein sequence ID" value="CAD9038652.1"/>
    <property type="molecule type" value="Transcribed_RNA"/>
</dbReference>
<dbReference type="GO" id="GO:0016279">
    <property type="term" value="F:protein-lysine N-methyltransferase activity"/>
    <property type="evidence" value="ECO:0007669"/>
    <property type="project" value="TreeGrafter"/>
</dbReference>
<evidence type="ECO:0000313" key="3">
    <source>
        <dbReference type="EMBL" id="CAD9038652.1"/>
    </source>
</evidence>
<dbReference type="InterPro" id="IPR001214">
    <property type="entry name" value="SET_dom"/>
</dbReference>
<keyword evidence="1" id="KW-0732">Signal</keyword>
<name>A0A7S1JCR4_9EUGL</name>
<evidence type="ECO:0000259" key="2">
    <source>
        <dbReference type="PROSITE" id="PS50280"/>
    </source>
</evidence>
<dbReference type="InterPro" id="IPR046341">
    <property type="entry name" value="SET_dom_sf"/>
</dbReference>
<accession>A0A7S1JCR4</accession>
<evidence type="ECO:0000256" key="1">
    <source>
        <dbReference type="SAM" id="SignalP"/>
    </source>
</evidence>
<proteinExistence type="predicted"/>
<reference evidence="3" key="1">
    <citation type="submission" date="2021-01" db="EMBL/GenBank/DDBJ databases">
        <authorList>
            <person name="Corre E."/>
            <person name="Pelletier E."/>
            <person name="Niang G."/>
            <person name="Scheremetjew M."/>
            <person name="Finn R."/>
            <person name="Kale V."/>
            <person name="Holt S."/>
            <person name="Cochrane G."/>
            <person name="Meng A."/>
            <person name="Brown T."/>
            <person name="Cohen L."/>
        </authorList>
    </citation>
    <scope>NUCLEOTIDE SEQUENCE</scope>
    <source>
        <strain evidence="3">NIES-381</strain>
    </source>
</reference>
<dbReference type="SUPFAM" id="SSF82199">
    <property type="entry name" value="SET domain"/>
    <property type="match status" value="1"/>
</dbReference>
<dbReference type="InterPro" id="IPR050600">
    <property type="entry name" value="SETD3_SETD6_MTase"/>
</dbReference>
<dbReference type="Gene3D" id="3.90.1410.10">
    <property type="entry name" value="set domain protein methyltransferase, domain 1"/>
    <property type="match status" value="1"/>
</dbReference>
<dbReference type="PANTHER" id="PTHR13271">
    <property type="entry name" value="UNCHARACTERIZED PUTATIVE METHYLTRANSFERASE"/>
    <property type="match status" value="1"/>
</dbReference>
<dbReference type="PROSITE" id="PS50280">
    <property type="entry name" value="SET"/>
    <property type="match status" value="1"/>
</dbReference>
<gene>
    <name evidence="3" type="ORF">EGYM00392_LOCUS49814</name>
</gene>